<dbReference type="SUPFAM" id="SSF54909">
    <property type="entry name" value="Dimeric alpha+beta barrel"/>
    <property type="match status" value="2"/>
</dbReference>
<dbReference type="InterPro" id="IPR011008">
    <property type="entry name" value="Dimeric_a/b-barrel"/>
</dbReference>
<dbReference type="EMBL" id="KQ085985">
    <property type="protein sequence ID" value="KLO12105.1"/>
    <property type="molecule type" value="Genomic_DNA"/>
</dbReference>
<sequence>MSSEPTVGLFVPLPAKEGKKDDLKNFLLKGRELIDNEPLTLQWYALEYTGDAYASAPTFAIFDTFAAMEGLTAHKEGAVAAALGQNASSLLSGGPNIQVAEILASLVRKGEGKVGLRVLATAKADKVSEVEKFLKGAVPLVEAEPLTVQWFTFKLAGTNTFGIIDFFEGDEGRNAHLKGKVAEALFAKADEFFESTPEVVLVNVVASRVL</sequence>
<evidence type="ECO:0008006" key="3">
    <source>
        <dbReference type="Google" id="ProtNLM"/>
    </source>
</evidence>
<dbReference type="Proteomes" id="UP000053477">
    <property type="component" value="Unassembled WGS sequence"/>
</dbReference>
<evidence type="ECO:0000313" key="1">
    <source>
        <dbReference type="EMBL" id="KLO12105.1"/>
    </source>
</evidence>
<dbReference type="Gene3D" id="3.30.70.100">
    <property type="match status" value="2"/>
</dbReference>
<keyword evidence="2" id="KW-1185">Reference proteome</keyword>
<gene>
    <name evidence="1" type="ORF">SCHPADRAFT_875921</name>
</gene>
<dbReference type="OrthoDB" id="3227035at2759"/>
<evidence type="ECO:0000313" key="2">
    <source>
        <dbReference type="Proteomes" id="UP000053477"/>
    </source>
</evidence>
<organism evidence="1 2">
    <name type="scientific">Schizopora paradoxa</name>
    <dbReference type="NCBI Taxonomy" id="27342"/>
    <lineage>
        <taxon>Eukaryota</taxon>
        <taxon>Fungi</taxon>
        <taxon>Dikarya</taxon>
        <taxon>Basidiomycota</taxon>
        <taxon>Agaricomycotina</taxon>
        <taxon>Agaricomycetes</taxon>
        <taxon>Hymenochaetales</taxon>
        <taxon>Schizoporaceae</taxon>
        <taxon>Schizopora</taxon>
    </lineage>
</organism>
<dbReference type="AlphaFoldDB" id="A0A0H2RJC3"/>
<accession>A0A0H2RJC3</accession>
<reference evidence="1 2" key="1">
    <citation type="submission" date="2015-04" db="EMBL/GenBank/DDBJ databases">
        <title>Complete genome sequence of Schizopora paradoxa KUC8140, a cosmopolitan wood degrader in East Asia.</title>
        <authorList>
            <consortium name="DOE Joint Genome Institute"/>
            <person name="Min B."/>
            <person name="Park H."/>
            <person name="Jang Y."/>
            <person name="Kim J.-J."/>
            <person name="Kim K.H."/>
            <person name="Pangilinan J."/>
            <person name="Lipzen A."/>
            <person name="Riley R."/>
            <person name="Grigoriev I.V."/>
            <person name="Spatafora J.W."/>
            <person name="Choi I.-G."/>
        </authorList>
    </citation>
    <scope>NUCLEOTIDE SEQUENCE [LARGE SCALE GENOMIC DNA]</scope>
    <source>
        <strain evidence="1 2">KUC8140</strain>
    </source>
</reference>
<dbReference type="STRING" id="27342.A0A0H2RJC3"/>
<protein>
    <recommendedName>
        <fullName evidence="3">ABM domain-containing protein</fullName>
    </recommendedName>
</protein>
<proteinExistence type="predicted"/>
<dbReference type="InParanoid" id="A0A0H2RJC3"/>
<name>A0A0H2RJC3_9AGAM</name>